<evidence type="ECO:0000313" key="3">
    <source>
        <dbReference type="Proteomes" id="UP000735302"/>
    </source>
</evidence>
<keyword evidence="3" id="KW-1185">Reference proteome</keyword>
<evidence type="ECO:0000256" key="1">
    <source>
        <dbReference type="SAM" id="MobiDB-lite"/>
    </source>
</evidence>
<comment type="caution">
    <text evidence="2">The sequence shown here is derived from an EMBL/GenBank/DDBJ whole genome shotgun (WGS) entry which is preliminary data.</text>
</comment>
<reference evidence="2 3" key="1">
    <citation type="journal article" date="2021" name="Elife">
        <title>Chloroplast acquisition without the gene transfer in kleptoplastic sea slugs, Plakobranchus ocellatus.</title>
        <authorList>
            <person name="Maeda T."/>
            <person name="Takahashi S."/>
            <person name="Yoshida T."/>
            <person name="Shimamura S."/>
            <person name="Takaki Y."/>
            <person name="Nagai Y."/>
            <person name="Toyoda A."/>
            <person name="Suzuki Y."/>
            <person name="Arimoto A."/>
            <person name="Ishii H."/>
            <person name="Satoh N."/>
            <person name="Nishiyama T."/>
            <person name="Hasebe M."/>
            <person name="Maruyama T."/>
            <person name="Minagawa J."/>
            <person name="Obokata J."/>
            <person name="Shigenobu S."/>
        </authorList>
    </citation>
    <scope>NUCLEOTIDE SEQUENCE [LARGE SCALE GENOMIC DNA]</scope>
</reference>
<name>A0AAV4DUQ6_9GAST</name>
<feature type="region of interest" description="Disordered" evidence="1">
    <location>
        <begin position="1"/>
        <end position="22"/>
    </location>
</feature>
<feature type="compositionally biased region" description="Polar residues" evidence="1">
    <location>
        <begin position="8"/>
        <end position="18"/>
    </location>
</feature>
<accession>A0AAV4DUQ6</accession>
<dbReference type="Proteomes" id="UP000735302">
    <property type="component" value="Unassembled WGS sequence"/>
</dbReference>
<organism evidence="2 3">
    <name type="scientific">Plakobranchus ocellatus</name>
    <dbReference type="NCBI Taxonomy" id="259542"/>
    <lineage>
        <taxon>Eukaryota</taxon>
        <taxon>Metazoa</taxon>
        <taxon>Spiralia</taxon>
        <taxon>Lophotrochozoa</taxon>
        <taxon>Mollusca</taxon>
        <taxon>Gastropoda</taxon>
        <taxon>Heterobranchia</taxon>
        <taxon>Euthyneura</taxon>
        <taxon>Panpulmonata</taxon>
        <taxon>Sacoglossa</taxon>
        <taxon>Placobranchoidea</taxon>
        <taxon>Plakobranchidae</taxon>
        <taxon>Plakobranchus</taxon>
    </lineage>
</organism>
<proteinExistence type="predicted"/>
<protein>
    <submittedName>
        <fullName evidence="2">Uncharacterized protein</fullName>
    </submittedName>
</protein>
<gene>
    <name evidence="2" type="ORF">PoB_007448400</name>
</gene>
<evidence type="ECO:0000313" key="2">
    <source>
        <dbReference type="EMBL" id="GFO47979.1"/>
    </source>
</evidence>
<dbReference type="EMBL" id="BLXT01008368">
    <property type="protein sequence ID" value="GFO47979.1"/>
    <property type="molecule type" value="Genomic_DNA"/>
</dbReference>
<dbReference type="AlphaFoldDB" id="A0AAV4DUQ6"/>
<sequence length="111" mass="12379">MKTKNSENDNNNKAQSSKKPVISDMKVRPWRRLLTHISPDQVWRHQTDDRGKWLILAQTINTLSTWEVARPGAIYAFLPLTGYICGAPSGAMLTVTVRAKGQSWTGPTSGK</sequence>